<dbReference type="OrthoDB" id="65716at2759"/>
<dbReference type="GeneID" id="117360722"/>
<dbReference type="PANTHER" id="PTHR47083:SF1">
    <property type="entry name" value="TESTIS-EXPRESSED PROTEIN 11"/>
    <property type="match status" value="1"/>
</dbReference>
<dbReference type="FunCoup" id="A0A6P8RDU2">
    <property type="interactions" value="33"/>
</dbReference>
<dbReference type="GO" id="GO:0007131">
    <property type="term" value="P:reciprocal meiotic recombination"/>
    <property type="evidence" value="ECO:0007669"/>
    <property type="project" value="TreeGrafter"/>
</dbReference>
<evidence type="ECO:0000256" key="1">
    <source>
        <dbReference type="ARBA" id="ARBA00023254"/>
    </source>
</evidence>
<dbReference type="KEGG" id="gsh:117360722"/>
<dbReference type="CTD" id="56159"/>
<evidence type="ECO:0000313" key="3">
    <source>
        <dbReference type="Proteomes" id="UP000515159"/>
    </source>
</evidence>
<proteinExistence type="predicted"/>
<dbReference type="AlphaFoldDB" id="A0A6P8RDU2"/>
<evidence type="ECO:0000256" key="2">
    <source>
        <dbReference type="ARBA" id="ARBA00031845"/>
    </source>
</evidence>
<accession>A0A6P8RDU2</accession>
<dbReference type="InParanoid" id="A0A6P8RDU2"/>
<dbReference type="GO" id="GO:0007130">
    <property type="term" value="P:synaptonemal complex assembly"/>
    <property type="evidence" value="ECO:0007669"/>
    <property type="project" value="TreeGrafter"/>
</dbReference>
<name>A0A6P8RDU2_GEOSA</name>
<sequence length="934" mass="107178">MCQKDLTTDLKMEGNSCFLELKGLMQDLVKEMLPNATEIINKLYNQVAFFDKETKMEIQDPEVEEAAINLWNWGVTKRVDSIINDEQHAKLRHIACILMCACESTNPTEANVRRQILMTMKTGKDWIDVGKPSLAVDFLDIAMNSLEKLYSKLTKGNKEDADVNVHKTDVEKDLFKVLTYQAEAAVAEEKFEKAMVGIQRCKDMLMRLPKETAYLSILCYNFGVETFKHKKYDQSTFWLSQSYEIGKIDKKYSTNREMQAKVLRLLATVYLDWECKEYQDKALRTICLANEENMHPAGFFLKLKILLKSGTPDDALSSAIAELLHHEISLDLCLNTSKLLLEHGREYAGFQFLKTVCERFESSPDGGKAAVLYIELLLQRGKELLAKQKIESIIKGYYTGKQLSPELLNWLHIIFWDQAANKFEAKDYSEALQWYNYSLSFCSVGQFDLNLAKLQRNRASCYIHLKQIQKAKEAVKEAERCDPRSIFTQFNVYKIAVLENNIEEASNALKTMNKLAASPMQNEELLLENEIPRSNLLSLAAQIALENGQQEIAIKALESMVQQSHDLEQVFTSLRCLIRLIVSEFGKVAEEKRYENTSLLLSYLNTVHNKLAESLAEESLAPDKRISEAHWFRKIAWNLAVQSEEYPEYMRNFFIVSFKISQFCPVDQSILVSQKTCLLMAAAMDLEMARHASASAKQVDLFTQALEHTQLCREIWKLLQSSGDFSRDPTEVLLLLYEFEARAKLNDPILDSLLESIWELPQLDTKTLETIASLAMELPAHYPSVCKRALWSALSLHRKQSPLDVLRYSKCLHSLVQLSLPIGMLETEACTLEEVWTYFEEALDVINHSTDNYPEVEKLWLMTRAWNTGIFLYSTGKYTEAEKWCGLAMRYLSHLGSLKSSYETQMVGLYSEILEQLDQSKKSAFTEDRNYSTE</sequence>
<dbReference type="GO" id="GO:0007060">
    <property type="term" value="P:male meiosis chromosome segregation"/>
    <property type="evidence" value="ECO:0007669"/>
    <property type="project" value="TreeGrafter"/>
</dbReference>
<dbReference type="PANTHER" id="PTHR47083">
    <property type="entry name" value="TESTIS-EXPRESSED PROTEIN 11"/>
    <property type="match status" value="1"/>
</dbReference>
<dbReference type="Gene3D" id="1.25.40.10">
    <property type="entry name" value="Tetratricopeptide repeat domain"/>
    <property type="match status" value="1"/>
</dbReference>
<gene>
    <name evidence="4" type="primary">TEX11</name>
</gene>
<reference evidence="4" key="1">
    <citation type="submission" date="2025-08" db="UniProtKB">
        <authorList>
            <consortium name="RefSeq"/>
        </authorList>
    </citation>
    <scope>IDENTIFICATION</scope>
</reference>
<evidence type="ECO:0000313" key="4">
    <source>
        <dbReference type="RefSeq" id="XP_033800863.1"/>
    </source>
</evidence>
<organism evidence="3 4">
    <name type="scientific">Geotrypetes seraphini</name>
    <name type="common">Gaboon caecilian</name>
    <name type="synonym">Caecilia seraphini</name>
    <dbReference type="NCBI Taxonomy" id="260995"/>
    <lineage>
        <taxon>Eukaryota</taxon>
        <taxon>Metazoa</taxon>
        <taxon>Chordata</taxon>
        <taxon>Craniata</taxon>
        <taxon>Vertebrata</taxon>
        <taxon>Euteleostomi</taxon>
        <taxon>Amphibia</taxon>
        <taxon>Gymnophiona</taxon>
        <taxon>Geotrypetes</taxon>
    </lineage>
</organism>
<dbReference type="SUPFAM" id="SSF48452">
    <property type="entry name" value="TPR-like"/>
    <property type="match status" value="1"/>
</dbReference>
<dbReference type="GO" id="GO:0000801">
    <property type="term" value="C:central element"/>
    <property type="evidence" value="ECO:0007669"/>
    <property type="project" value="TreeGrafter"/>
</dbReference>
<dbReference type="InterPro" id="IPR013940">
    <property type="entry name" value="Spo22/ZIP4/TEX11"/>
</dbReference>
<protein>
    <recommendedName>
        <fullName evidence="2">Protein ZIP4 homolog</fullName>
    </recommendedName>
</protein>
<keyword evidence="3" id="KW-1185">Reference proteome</keyword>
<keyword evidence="1" id="KW-0469">Meiosis</keyword>
<dbReference type="Pfam" id="PF08631">
    <property type="entry name" value="SPO22"/>
    <property type="match status" value="1"/>
</dbReference>
<dbReference type="RefSeq" id="XP_033800863.1">
    <property type="nucleotide sequence ID" value="XM_033944972.1"/>
</dbReference>
<dbReference type="InterPro" id="IPR011990">
    <property type="entry name" value="TPR-like_helical_dom_sf"/>
</dbReference>
<dbReference type="Proteomes" id="UP000515159">
    <property type="component" value="Chromosome 5"/>
</dbReference>
<dbReference type="InterPro" id="IPR042861">
    <property type="entry name" value="TEX11"/>
</dbReference>